<proteinExistence type="predicted"/>
<reference evidence="1 2" key="1">
    <citation type="submission" date="2021-03" db="EMBL/GenBank/DDBJ databases">
        <title>Antimicrobial resistance genes in bacteria isolated from Japanese honey, and their potential for conferring macrolide and lincosamide resistance in the American foulbrood pathogen Paenibacillus larvae.</title>
        <authorList>
            <person name="Okamoto M."/>
            <person name="Kumagai M."/>
            <person name="Kanamori H."/>
            <person name="Takamatsu D."/>
        </authorList>
    </citation>
    <scope>NUCLEOTIDE SEQUENCE [LARGE SCALE GENOMIC DNA]</scope>
    <source>
        <strain evidence="1 2">J41TS12</strain>
    </source>
</reference>
<comment type="caution">
    <text evidence="1">The sequence shown here is derived from an EMBL/GenBank/DDBJ whole genome shotgun (WGS) entry which is preliminary data.</text>
</comment>
<organism evidence="1 2">
    <name type="scientific">Paenibacillus antibioticophila</name>
    <dbReference type="NCBI Taxonomy" id="1274374"/>
    <lineage>
        <taxon>Bacteria</taxon>
        <taxon>Bacillati</taxon>
        <taxon>Bacillota</taxon>
        <taxon>Bacilli</taxon>
        <taxon>Bacillales</taxon>
        <taxon>Paenibacillaceae</taxon>
        <taxon>Paenibacillus</taxon>
    </lineage>
</organism>
<dbReference type="RefSeq" id="WP_212938576.1">
    <property type="nucleotide sequence ID" value="NZ_BORR01000003.1"/>
</dbReference>
<sequence>MELQVNPQTKRFWYPTNDGWRPMYGHEITVGGYKFSVCAIKTGELISEVTTGMRVKLLADNPIVQVMGEDKEGMISYYEFFVVPFLKSLVESNLEAFNQAITDGQKRIKALGIGDMPPIEDYDDRFMTEPVSEIKH</sequence>
<protein>
    <submittedName>
        <fullName evidence="1">Uncharacterized protein</fullName>
    </submittedName>
</protein>
<dbReference type="EMBL" id="BORR01000003">
    <property type="protein sequence ID" value="GIO36225.1"/>
    <property type="molecule type" value="Genomic_DNA"/>
</dbReference>
<dbReference type="AlphaFoldDB" id="A0A919XSS1"/>
<accession>A0A919XSS1</accession>
<evidence type="ECO:0000313" key="2">
    <source>
        <dbReference type="Proteomes" id="UP000681162"/>
    </source>
</evidence>
<gene>
    <name evidence="1" type="ORF">J41TS12_10860</name>
</gene>
<keyword evidence="2" id="KW-1185">Reference proteome</keyword>
<name>A0A919XSS1_9BACL</name>
<evidence type="ECO:0000313" key="1">
    <source>
        <dbReference type="EMBL" id="GIO36225.1"/>
    </source>
</evidence>
<dbReference type="Proteomes" id="UP000681162">
    <property type="component" value="Unassembled WGS sequence"/>
</dbReference>